<comment type="subcellular location">
    <subcellularLocation>
        <location evidence="1">Cell membrane</location>
        <topology evidence="1">Multi-pass membrane protein</topology>
    </subcellularLocation>
</comment>
<proteinExistence type="predicted"/>
<feature type="transmembrane region" description="Helical" evidence="6">
    <location>
        <begin position="122"/>
        <end position="141"/>
    </location>
</feature>
<accession>A0A520MNL7</accession>
<dbReference type="InterPro" id="IPR051791">
    <property type="entry name" value="Pra-immunoreactive"/>
</dbReference>
<dbReference type="Pfam" id="PF06271">
    <property type="entry name" value="RDD"/>
    <property type="match status" value="1"/>
</dbReference>
<evidence type="ECO:0000313" key="8">
    <source>
        <dbReference type="EMBL" id="RZO22813.1"/>
    </source>
</evidence>
<evidence type="ECO:0000259" key="7">
    <source>
        <dbReference type="Pfam" id="PF06271"/>
    </source>
</evidence>
<organism evidence="8 9">
    <name type="scientific">SAR92 clade bacterium</name>
    <dbReference type="NCBI Taxonomy" id="2315479"/>
    <lineage>
        <taxon>Bacteria</taxon>
        <taxon>Pseudomonadati</taxon>
        <taxon>Pseudomonadota</taxon>
        <taxon>Gammaproteobacteria</taxon>
        <taxon>Cellvibrionales</taxon>
        <taxon>Porticoccaceae</taxon>
        <taxon>SAR92 clade</taxon>
    </lineage>
</organism>
<evidence type="ECO:0000256" key="6">
    <source>
        <dbReference type="SAM" id="Phobius"/>
    </source>
</evidence>
<feature type="domain" description="RDD" evidence="7">
    <location>
        <begin position="16"/>
        <end position="153"/>
    </location>
</feature>
<evidence type="ECO:0000256" key="1">
    <source>
        <dbReference type="ARBA" id="ARBA00004651"/>
    </source>
</evidence>
<sequence length="164" mass="18339">MNDSENSINDMSLMPTAGLLRRLAALIYDLFLLAAMVMAYALFVITPLRISLYGMPSNDDDWAGFPIFIKVLLILGLIFVLAAYYFVCWRKQGQSMGMKAWRLKLQQSSGELANASQCWSRALLAPISLAFFGIGFLWCLIPPNNECLHDRLTGTKVVVLPKSK</sequence>
<dbReference type="InterPro" id="IPR010432">
    <property type="entry name" value="RDD"/>
</dbReference>
<feature type="transmembrane region" description="Helical" evidence="6">
    <location>
        <begin position="65"/>
        <end position="89"/>
    </location>
</feature>
<keyword evidence="2" id="KW-1003">Cell membrane</keyword>
<evidence type="ECO:0000256" key="2">
    <source>
        <dbReference type="ARBA" id="ARBA00022475"/>
    </source>
</evidence>
<protein>
    <submittedName>
        <fullName evidence="8">RDD family protein</fullName>
    </submittedName>
</protein>
<evidence type="ECO:0000256" key="5">
    <source>
        <dbReference type="ARBA" id="ARBA00023136"/>
    </source>
</evidence>
<keyword evidence="3 6" id="KW-0812">Transmembrane</keyword>
<dbReference type="GO" id="GO:0005886">
    <property type="term" value="C:plasma membrane"/>
    <property type="evidence" value="ECO:0007669"/>
    <property type="project" value="UniProtKB-SubCell"/>
</dbReference>
<dbReference type="PANTHER" id="PTHR36115:SF10">
    <property type="entry name" value="RDD DOMAIN-CONTAINING PROTEIN"/>
    <property type="match status" value="1"/>
</dbReference>
<keyword evidence="4 6" id="KW-1133">Transmembrane helix</keyword>
<dbReference type="PANTHER" id="PTHR36115">
    <property type="entry name" value="PROLINE-RICH ANTIGEN HOMOLOG-RELATED"/>
    <property type="match status" value="1"/>
</dbReference>
<dbReference type="Proteomes" id="UP000315889">
    <property type="component" value="Unassembled WGS sequence"/>
</dbReference>
<keyword evidence="5 6" id="KW-0472">Membrane</keyword>
<evidence type="ECO:0000256" key="3">
    <source>
        <dbReference type="ARBA" id="ARBA00022692"/>
    </source>
</evidence>
<feature type="transmembrane region" description="Helical" evidence="6">
    <location>
        <begin position="23"/>
        <end position="45"/>
    </location>
</feature>
<reference evidence="8 9" key="1">
    <citation type="submission" date="2019-02" db="EMBL/GenBank/DDBJ databases">
        <title>Prokaryotic population dynamics and viral predation in marine succession experiment using metagenomics: the confinement effect.</title>
        <authorList>
            <person name="Haro-Moreno J.M."/>
            <person name="Rodriguez-Valera F."/>
            <person name="Lopez-Perez M."/>
        </authorList>
    </citation>
    <scope>NUCLEOTIDE SEQUENCE [LARGE SCALE GENOMIC DNA]</scope>
    <source>
        <strain evidence="8">MED-G170</strain>
    </source>
</reference>
<evidence type="ECO:0000256" key="4">
    <source>
        <dbReference type="ARBA" id="ARBA00022989"/>
    </source>
</evidence>
<evidence type="ECO:0000313" key="9">
    <source>
        <dbReference type="Proteomes" id="UP000315889"/>
    </source>
</evidence>
<dbReference type="AlphaFoldDB" id="A0A520MNL7"/>
<gene>
    <name evidence="8" type="ORF">EVB03_00145</name>
</gene>
<name>A0A520MNL7_9GAMM</name>
<dbReference type="EMBL" id="SHBP01000001">
    <property type="protein sequence ID" value="RZO22813.1"/>
    <property type="molecule type" value="Genomic_DNA"/>
</dbReference>
<comment type="caution">
    <text evidence="8">The sequence shown here is derived from an EMBL/GenBank/DDBJ whole genome shotgun (WGS) entry which is preliminary data.</text>
</comment>